<dbReference type="PANTHER" id="PTHR24276">
    <property type="entry name" value="POLYSERASE-RELATED"/>
    <property type="match status" value="1"/>
</dbReference>
<dbReference type="AlphaFoldDB" id="T1H5I5"/>
<evidence type="ECO:0000313" key="8">
    <source>
        <dbReference type="EnsemblMetazoa" id="MESCA011563-PA"/>
    </source>
</evidence>
<comment type="similarity">
    <text evidence="1">Belongs to the peptidase S1 family.</text>
</comment>
<evidence type="ECO:0000256" key="1">
    <source>
        <dbReference type="ARBA" id="ARBA00007664"/>
    </source>
</evidence>
<dbReference type="PROSITE" id="PS50240">
    <property type="entry name" value="TRYPSIN_DOM"/>
    <property type="match status" value="1"/>
</dbReference>
<dbReference type="Proteomes" id="UP000015102">
    <property type="component" value="Unassembled WGS sequence"/>
</dbReference>
<sequence length="243" mass="25981">MRNILLSLTIFSLLGFSLAIPNGRVVGGSDAEKGQFPHQVSLLKNNAHTCGGSIISTKHILTAAHCVVMGDGVQPYPSRFFMVRVGSINRLAGGELYDVQQVIVNQKYGNFLNDVAIVVLAKPLTLSPYVSIIELADEEVPAGETVRISGWGRLTQGGILPVKLQYNDLKAITKEECKNRIKWNEDSLLCLDHPKDNGACNGDSGGPATYKGKVVGIAGFVYGGCGSSNPDGYARSIITNNGF</sequence>
<evidence type="ECO:0000256" key="5">
    <source>
        <dbReference type="ARBA" id="ARBA00023157"/>
    </source>
</evidence>
<dbReference type="FunFam" id="2.40.10.10:FF:000034">
    <property type="entry name" value="Eupolytin"/>
    <property type="match status" value="1"/>
</dbReference>
<dbReference type="PRINTS" id="PR00722">
    <property type="entry name" value="CHYMOTRYPSIN"/>
</dbReference>
<dbReference type="InterPro" id="IPR001254">
    <property type="entry name" value="Trypsin_dom"/>
</dbReference>
<keyword evidence="6" id="KW-0732">Signal</keyword>
<dbReference type="GO" id="GO:0004252">
    <property type="term" value="F:serine-type endopeptidase activity"/>
    <property type="evidence" value="ECO:0007669"/>
    <property type="project" value="InterPro"/>
</dbReference>
<evidence type="ECO:0000256" key="2">
    <source>
        <dbReference type="ARBA" id="ARBA00022670"/>
    </source>
</evidence>
<dbReference type="InterPro" id="IPR001314">
    <property type="entry name" value="Peptidase_S1A"/>
</dbReference>
<evidence type="ECO:0000256" key="4">
    <source>
        <dbReference type="ARBA" id="ARBA00022825"/>
    </source>
</evidence>
<evidence type="ECO:0000259" key="7">
    <source>
        <dbReference type="PROSITE" id="PS50240"/>
    </source>
</evidence>
<reference evidence="8" key="2">
    <citation type="submission" date="2015-06" db="UniProtKB">
        <authorList>
            <consortium name="EnsemblMetazoa"/>
        </authorList>
    </citation>
    <scope>IDENTIFICATION</scope>
</reference>
<name>T1H5I5_MEGSC</name>
<dbReference type="Gene3D" id="2.40.10.10">
    <property type="entry name" value="Trypsin-like serine proteases"/>
    <property type="match status" value="2"/>
</dbReference>
<feature type="signal peptide" evidence="6">
    <location>
        <begin position="1"/>
        <end position="19"/>
    </location>
</feature>
<organism evidence="8 9">
    <name type="scientific">Megaselia scalaris</name>
    <name type="common">Humpbacked fly</name>
    <name type="synonym">Phora scalaris</name>
    <dbReference type="NCBI Taxonomy" id="36166"/>
    <lineage>
        <taxon>Eukaryota</taxon>
        <taxon>Metazoa</taxon>
        <taxon>Ecdysozoa</taxon>
        <taxon>Arthropoda</taxon>
        <taxon>Hexapoda</taxon>
        <taxon>Insecta</taxon>
        <taxon>Pterygota</taxon>
        <taxon>Neoptera</taxon>
        <taxon>Endopterygota</taxon>
        <taxon>Diptera</taxon>
        <taxon>Brachycera</taxon>
        <taxon>Muscomorpha</taxon>
        <taxon>Platypezoidea</taxon>
        <taxon>Phoridae</taxon>
        <taxon>Megaseliini</taxon>
        <taxon>Megaselia</taxon>
    </lineage>
</organism>
<feature type="chain" id="PRO_5004578014" description="Peptidase S1 domain-containing protein" evidence="6">
    <location>
        <begin position="20"/>
        <end position="243"/>
    </location>
</feature>
<dbReference type="InterPro" id="IPR009003">
    <property type="entry name" value="Peptidase_S1_PA"/>
</dbReference>
<accession>T1H5I5</accession>
<dbReference type="SMART" id="SM00020">
    <property type="entry name" value="Tryp_SPc"/>
    <property type="match status" value="1"/>
</dbReference>
<dbReference type="OMA" id="RYLQWNT"/>
<dbReference type="STRING" id="36166.T1H5I5"/>
<dbReference type="InterPro" id="IPR043504">
    <property type="entry name" value="Peptidase_S1_PA_chymotrypsin"/>
</dbReference>
<keyword evidence="9" id="KW-1185">Reference proteome</keyword>
<dbReference type="PROSITE" id="PS00134">
    <property type="entry name" value="TRYPSIN_HIS"/>
    <property type="match status" value="1"/>
</dbReference>
<dbReference type="GO" id="GO:0006508">
    <property type="term" value="P:proteolysis"/>
    <property type="evidence" value="ECO:0007669"/>
    <property type="project" value="UniProtKB-KW"/>
</dbReference>
<dbReference type="EnsemblMetazoa" id="MESCA011563-RA">
    <property type="protein sequence ID" value="MESCA011563-PA"/>
    <property type="gene ID" value="MESCA011563"/>
</dbReference>
<dbReference type="SUPFAM" id="SSF50494">
    <property type="entry name" value="Trypsin-like serine proteases"/>
    <property type="match status" value="1"/>
</dbReference>
<evidence type="ECO:0000256" key="6">
    <source>
        <dbReference type="SAM" id="SignalP"/>
    </source>
</evidence>
<keyword evidence="4" id="KW-0720">Serine protease</keyword>
<dbReference type="Pfam" id="PF00089">
    <property type="entry name" value="Trypsin"/>
    <property type="match status" value="1"/>
</dbReference>
<keyword evidence="2" id="KW-0645">Protease</keyword>
<dbReference type="PANTHER" id="PTHR24276:SF91">
    <property type="entry name" value="AT26814P-RELATED"/>
    <property type="match status" value="1"/>
</dbReference>
<dbReference type="InterPro" id="IPR050430">
    <property type="entry name" value="Peptidase_S1"/>
</dbReference>
<protein>
    <recommendedName>
        <fullName evidence="7">Peptidase S1 domain-containing protein</fullName>
    </recommendedName>
</protein>
<feature type="domain" description="Peptidase S1" evidence="7">
    <location>
        <begin position="25"/>
        <end position="243"/>
    </location>
</feature>
<dbReference type="InterPro" id="IPR018114">
    <property type="entry name" value="TRYPSIN_HIS"/>
</dbReference>
<dbReference type="EMBL" id="CAQQ02374539">
    <property type="status" value="NOT_ANNOTATED_CDS"/>
    <property type="molecule type" value="Genomic_DNA"/>
</dbReference>
<keyword evidence="5" id="KW-1015">Disulfide bond</keyword>
<dbReference type="CDD" id="cd00190">
    <property type="entry name" value="Tryp_SPc"/>
    <property type="match status" value="1"/>
</dbReference>
<evidence type="ECO:0000313" key="9">
    <source>
        <dbReference type="Proteomes" id="UP000015102"/>
    </source>
</evidence>
<dbReference type="HOGENOM" id="CLU_006842_7_4_1"/>
<keyword evidence="3" id="KW-0378">Hydrolase</keyword>
<evidence type="ECO:0000256" key="3">
    <source>
        <dbReference type="ARBA" id="ARBA00022801"/>
    </source>
</evidence>
<proteinExistence type="inferred from homology"/>
<reference evidence="9" key="1">
    <citation type="submission" date="2013-02" db="EMBL/GenBank/DDBJ databases">
        <authorList>
            <person name="Hughes D."/>
        </authorList>
    </citation>
    <scope>NUCLEOTIDE SEQUENCE</scope>
    <source>
        <strain>Durham</strain>
        <strain evidence="9">NC isolate 2 -- Noor lab</strain>
    </source>
</reference>